<sequence>MVYFLSHDNREIYSYGMKALDGDASRIKPVDMTRDDGIRIRAGYSYWGRPYEKDHVPTRFTLDGPRRRITDIYSGYGLFVDEKFKGVVERLEPNLHQFFPVEFVWKNGSHAAHRYWFAPCTRLDTVDRQKTTFEFRNLWFLDGSKDKDLVFSRSQIGDHHVWIDKFIVMPNPGISEVLKAELDAAGVTGAHYQQFPETD</sequence>
<protein>
    <recommendedName>
        <fullName evidence="1">Immunity MXAN-0049 protein domain-containing protein</fullName>
    </recommendedName>
</protein>
<dbReference type="EMBL" id="JACZEP010000005">
    <property type="protein sequence ID" value="MBE1206266.1"/>
    <property type="molecule type" value="Genomic_DNA"/>
</dbReference>
<dbReference type="Pfam" id="PF07791">
    <property type="entry name" value="Imm11"/>
    <property type="match status" value="1"/>
</dbReference>
<reference evidence="2 3" key="1">
    <citation type="submission" date="2020-09" db="EMBL/GenBank/DDBJ databases">
        <title>Draft Genome Sequence of Aminobacter carboxidus type strain DSM 1086, a soil Gram-negative carboxydobacterium.</title>
        <authorList>
            <person name="Turrini P."/>
            <person name="Tescari M."/>
            <person name="Artuso I."/>
            <person name="Lugli G.A."/>
            <person name="Frangipani E."/>
            <person name="Ventura M."/>
            <person name="Visca P."/>
        </authorList>
    </citation>
    <scope>NUCLEOTIDE SEQUENCE [LARGE SCALE GENOMIC DNA]</scope>
    <source>
        <strain evidence="2 3">DSM 1086</strain>
    </source>
</reference>
<proteinExistence type="predicted"/>
<organism evidence="2 3">
    <name type="scientific">Aminobacter carboxidus</name>
    <dbReference type="NCBI Taxonomy" id="376165"/>
    <lineage>
        <taxon>Bacteria</taxon>
        <taxon>Pseudomonadati</taxon>
        <taxon>Pseudomonadota</taxon>
        <taxon>Alphaproteobacteria</taxon>
        <taxon>Hyphomicrobiales</taxon>
        <taxon>Phyllobacteriaceae</taxon>
        <taxon>Aminobacter</taxon>
    </lineage>
</organism>
<name>A0ABR9GRF7_9HYPH</name>
<dbReference type="InterPro" id="IPR012433">
    <property type="entry name" value="Imm11"/>
</dbReference>
<comment type="caution">
    <text evidence="2">The sequence shown here is derived from an EMBL/GenBank/DDBJ whole genome shotgun (WGS) entry which is preliminary data.</text>
</comment>
<feature type="domain" description="Immunity MXAN-0049 protein" evidence="1">
    <location>
        <begin position="71"/>
        <end position="194"/>
    </location>
</feature>
<keyword evidence="3" id="KW-1185">Reference proteome</keyword>
<dbReference type="RefSeq" id="WP_192567480.1">
    <property type="nucleotide sequence ID" value="NZ_JACZEP010000005.1"/>
</dbReference>
<gene>
    <name evidence="2" type="ORF">IHE39_18400</name>
</gene>
<evidence type="ECO:0000313" key="3">
    <source>
        <dbReference type="Proteomes" id="UP000598227"/>
    </source>
</evidence>
<accession>A0ABR9GRF7</accession>
<evidence type="ECO:0000259" key="1">
    <source>
        <dbReference type="Pfam" id="PF07791"/>
    </source>
</evidence>
<evidence type="ECO:0000313" key="2">
    <source>
        <dbReference type="EMBL" id="MBE1206266.1"/>
    </source>
</evidence>
<dbReference type="Proteomes" id="UP000598227">
    <property type="component" value="Unassembled WGS sequence"/>
</dbReference>